<gene>
    <name evidence="1" type="ORF">PHMEG_00018084</name>
</gene>
<dbReference type="OrthoDB" id="420169at2759"/>
<dbReference type="PANTHER" id="PTHR24559:SF444">
    <property type="entry name" value="REVERSE TRANSCRIPTASE DOMAIN-CONTAINING PROTEIN"/>
    <property type="match status" value="1"/>
</dbReference>
<dbReference type="SUPFAM" id="SSF56672">
    <property type="entry name" value="DNA/RNA polymerases"/>
    <property type="match status" value="1"/>
</dbReference>
<accession>A0A225VUY8</accession>
<dbReference type="EMBL" id="NBNE01002861">
    <property type="protein sequence ID" value="OWZ09243.1"/>
    <property type="molecule type" value="Genomic_DNA"/>
</dbReference>
<dbReference type="STRING" id="4795.A0A225VUY8"/>
<evidence type="ECO:0008006" key="3">
    <source>
        <dbReference type="Google" id="ProtNLM"/>
    </source>
</evidence>
<dbReference type="InterPro" id="IPR053134">
    <property type="entry name" value="RNA-dir_DNA_polymerase"/>
</dbReference>
<dbReference type="AlphaFoldDB" id="A0A225VUY8"/>
<reference evidence="2" key="1">
    <citation type="submission" date="2017-03" db="EMBL/GenBank/DDBJ databases">
        <title>Phytopthora megakarya and P. palmivora, two closely related causual agents of cacao black pod achieved similar genome size and gene model numbers by different mechanisms.</title>
        <authorList>
            <person name="Ali S."/>
            <person name="Shao J."/>
            <person name="Larry D.J."/>
            <person name="Kronmiller B."/>
            <person name="Shen D."/>
            <person name="Strem M.D."/>
            <person name="Melnick R.L."/>
            <person name="Guiltinan M.J."/>
            <person name="Tyler B.M."/>
            <person name="Meinhardt L.W."/>
            <person name="Bailey B.A."/>
        </authorList>
    </citation>
    <scope>NUCLEOTIDE SEQUENCE [LARGE SCALE GENOMIC DNA]</scope>
    <source>
        <strain evidence="2">zdho120</strain>
    </source>
</reference>
<proteinExistence type="predicted"/>
<dbReference type="Gene3D" id="3.10.10.10">
    <property type="entry name" value="HIV Type 1 Reverse Transcriptase, subunit A, domain 1"/>
    <property type="match status" value="1"/>
</dbReference>
<protein>
    <recommendedName>
        <fullName evidence="3">Reverse transcriptase</fullName>
    </recommendedName>
</protein>
<evidence type="ECO:0000313" key="1">
    <source>
        <dbReference type="EMBL" id="OWZ09243.1"/>
    </source>
</evidence>
<sequence>MVDTEDCPPATTLDIEDHIDTGNSTPIMMKHRRMAQTENVVVVDSESNGAWEFPAVLVRKKDGEVRFCVNYRGLNAVTKKNIYPIPRIDKTHGISWRSVAFHHT</sequence>
<name>A0A225VUY8_9STRA</name>
<evidence type="ECO:0000313" key="2">
    <source>
        <dbReference type="Proteomes" id="UP000198211"/>
    </source>
</evidence>
<organism evidence="1 2">
    <name type="scientific">Phytophthora megakarya</name>
    <dbReference type="NCBI Taxonomy" id="4795"/>
    <lineage>
        <taxon>Eukaryota</taxon>
        <taxon>Sar</taxon>
        <taxon>Stramenopiles</taxon>
        <taxon>Oomycota</taxon>
        <taxon>Peronosporomycetes</taxon>
        <taxon>Peronosporales</taxon>
        <taxon>Peronosporaceae</taxon>
        <taxon>Phytophthora</taxon>
    </lineage>
</organism>
<dbReference type="Proteomes" id="UP000198211">
    <property type="component" value="Unassembled WGS sequence"/>
</dbReference>
<dbReference type="PANTHER" id="PTHR24559">
    <property type="entry name" value="TRANSPOSON TY3-I GAG-POL POLYPROTEIN"/>
    <property type="match status" value="1"/>
</dbReference>
<keyword evidence="2" id="KW-1185">Reference proteome</keyword>
<dbReference type="InterPro" id="IPR043502">
    <property type="entry name" value="DNA/RNA_pol_sf"/>
</dbReference>
<comment type="caution">
    <text evidence="1">The sequence shown here is derived from an EMBL/GenBank/DDBJ whole genome shotgun (WGS) entry which is preliminary data.</text>
</comment>